<dbReference type="InParanoid" id="A0A409W730"/>
<dbReference type="AlphaFoldDB" id="A0A409W730"/>
<sequence length="223" mass="23950">MTEDITRIDNADSRVVYEGAWTPMTGDDVVTAWNKTLSVTRGMGNSASISFTGNKIAVYGTLSNVLSHKSKFNVDSLPPTTVTFTASPDTNLSTTGRALFYQSPSLPYGKHALTMTSTQDMNWMVLDYFEVTTDAQSTVNSTSPIVTGATTRSSRPGAPVGLVGATLAGLLVVLLLAGAVTFIIRRRRRIAKESTLPQHAQSIPVFLPRVSTGFSDTSSMYSK</sequence>
<proteinExistence type="predicted"/>
<keyword evidence="1" id="KW-0472">Membrane</keyword>
<evidence type="ECO:0000313" key="3">
    <source>
        <dbReference type="Proteomes" id="UP000284842"/>
    </source>
</evidence>
<comment type="caution">
    <text evidence="2">The sequence shown here is derived from an EMBL/GenBank/DDBJ whole genome shotgun (WGS) entry which is preliminary data.</text>
</comment>
<keyword evidence="1" id="KW-0812">Transmembrane</keyword>
<name>A0A409W730_9AGAR</name>
<feature type="transmembrane region" description="Helical" evidence="1">
    <location>
        <begin position="160"/>
        <end position="184"/>
    </location>
</feature>
<keyword evidence="1" id="KW-1133">Transmembrane helix</keyword>
<keyword evidence="3" id="KW-1185">Reference proteome</keyword>
<dbReference type="EMBL" id="NHTK01005762">
    <property type="protein sequence ID" value="PPQ74312.1"/>
    <property type="molecule type" value="Genomic_DNA"/>
</dbReference>
<gene>
    <name evidence="2" type="ORF">CVT24_000564</name>
</gene>
<reference evidence="2 3" key="1">
    <citation type="journal article" date="2018" name="Evol. Lett.">
        <title>Horizontal gene cluster transfer increased hallucinogenic mushroom diversity.</title>
        <authorList>
            <person name="Reynolds H.T."/>
            <person name="Vijayakumar V."/>
            <person name="Gluck-Thaler E."/>
            <person name="Korotkin H.B."/>
            <person name="Matheny P.B."/>
            <person name="Slot J.C."/>
        </authorList>
    </citation>
    <scope>NUCLEOTIDE SEQUENCE [LARGE SCALE GENOMIC DNA]</scope>
    <source>
        <strain evidence="2 3">2629</strain>
    </source>
</reference>
<dbReference type="Gene3D" id="2.60.120.260">
    <property type="entry name" value="Galactose-binding domain-like"/>
    <property type="match status" value="1"/>
</dbReference>
<accession>A0A409W730</accession>
<dbReference type="OrthoDB" id="3265734at2759"/>
<evidence type="ECO:0000256" key="1">
    <source>
        <dbReference type="SAM" id="Phobius"/>
    </source>
</evidence>
<evidence type="ECO:0000313" key="2">
    <source>
        <dbReference type="EMBL" id="PPQ74312.1"/>
    </source>
</evidence>
<organism evidence="2 3">
    <name type="scientific">Panaeolus cyanescens</name>
    <dbReference type="NCBI Taxonomy" id="181874"/>
    <lineage>
        <taxon>Eukaryota</taxon>
        <taxon>Fungi</taxon>
        <taxon>Dikarya</taxon>
        <taxon>Basidiomycota</taxon>
        <taxon>Agaricomycotina</taxon>
        <taxon>Agaricomycetes</taxon>
        <taxon>Agaricomycetidae</taxon>
        <taxon>Agaricales</taxon>
        <taxon>Agaricineae</taxon>
        <taxon>Galeropsidaceae</taxon>
        <taxon>Panaeolus</taxon>
    </lineage>
</organism>
<dbReference type="Proteomes" id="UP000284842">
    <property type="component" value="Unassembled WGS sequence"/>
</dbReference>
<protein>
    <submittedName>
        <fullName evidence="2">Uncharacterized protein</fullName>
    </submittedName>
</protein>